<sequence length="273" mass="30061">MISARERVLNYVVLTVFAGLALIPLIGVVASALSPAAQASPSFTWPHHLDFGNFATAWRQGHFATYLGSSVLVAVSVVVLTAVLAILAGFSFAHFDYPGRSFLFYVTLIGLMVPPEAFVIPLYFNLRDAGLADSYWALILPQTAQSLAFGVFWMRNFFRSVPVSVIEAARLDGATDWRLLWRILVPTSRPALLTMAMLVFMWTWNEFLLPLVMITDESKRTAPLGLAFFQSEHTTQYSLLAAASIIVALPVVALYVFLQRHFIAGMLSGAVKA</sequence>
<dbReference type="PANTHER" id="PTHR43744">
    <property type="entry name" value="ABC TRANSPORTER PERMEASE PROTEIN MG189-RELATED-RELATED"/>
    <property type="match status" value="1"/>
</dbReference>
<feature type="transmembrane region" description="Helical" evidence="7">
    <location>
        <begin position="136"/>
        <end position="158"/>
    </location>
</feature>
<feature type="domain" description="ABC transmembrane type-1" evidence="8">
    <location>
        <begin position="67"/>
        <end position="258"/>
    </location>
</feature>
<keyword evidence="4 7" id="KW-0812">Transmembrane</keyword>
<dbReference type="RefSeq" id="WP_369227241.1">
    <property type="nucleotide sequence ID" value="NZ_CP163441.1"/>
</dbReference>
<comment type="similarity">
    <text evidence="7">Belongs to the binding-protein-dependent transport system permease family.</text>
</comment>
<dbReference type="GO" id="GO:0055085">
    <property type="term" value="P:transmembrane transport"/>
    <property type="evidence" value="ECO:0007669"/>
    <property type="project" value="InterPro"/>
</dbReference>
<keyword evidence="5 7" id="KW-1133">Transmembrane helix</keyword>
<dbReference type="InterPro" id="IPR000515">
    <property type="entry name" value="MetI-like"/>
</dbReference>
<dbReference type="CDD" id="cd06261">
    <property type="entry name" value="TM_PBP2"/>
    <property type="match status" value="1"/>
</dbReference>
<feature type="transmembrane region" description="Helical" evidence="7">
    <location>
        <begin position="63"/>
        <end position="90"/>
    </location>
</feature>
<feature type="transmembrane region" description="Helical" evidence="7">
    <location>
        <begin position="179"/>
        <end position="204"/>
    </location>
</feature>
<organism evidence="9">
    <name type="scientific">Streptomyces sp. R39</name>
    <dbReference type="NCBI Taxonomy" id="3238631"/>
    <lineage>
        <taxon>Bacteria</taxon>
        <taxon>Bacillati</taxon>
        <taxon>Actinomycetota</taxon>
        <taxon>Actinomycetes</taxon>
        <taxon>Kitasatosporales</taxon>
        <taxon>Streptomycetaceae</taxon>
        <taxon>Streptomyces</taxon>
    </lineage>
</organism>
<dbReference type="Gene3D" id="1.10.3720.10">
    <property type="entry name" value="MetI-like"/>
    <property type="match status" value="1"/>
</dbReference>
<dbReference type="EMBL" id="CP163441">
    <property type="protein sequence ID" value="XDQ48453.1"/>
    <property type="molecule type" value="Genomic_DNA"/>
</dbReference>
<evidence type="ECO:0000256" key="4">
    <source>
        <dbReference type="ARBA" id="ARBA00022692"/>
    </source>
</evidence>
<feature type="transmembrane region" description="Helical" evidence="7">
    <location>
        <begin position="102"/>
        <end position="124"/>
    </location>
</feature>
<evidence type="ECO:0000256" key="1">
    <source>
        <dbReference type="ARBA" id="ARBA00004651"/>
    </source>
</evidence>
<dbReference type="Pfam" id="PF00528">
    <property type="entry name" value="BPD_transp_1"/>
    <property type="match status" value="1"/>
</dbReference>
<comment type="subcellular location">
    <subcellularLocation>
        <location evidence="1 7">Cell membrane</location>
        <topology evidence="1 7">Multi-pass membrane protein</topology>
    </subcellularLocation>
</comment>
<dbReference type="AlphaFoldDB" id="A0AB39R1I5"/>
<gene>
    <name evidence="9" type="ORF">AB5J52_42805</name>
</gene>
<name>A0AB39R1I5_9ACTN</name>
<keyword evidence="6 7" id="KW-0472">Membrane</keyword>
<proteinExistence type="inferred from homology"/>
<dbReference type="GO" id="GO:0005886">
    <property type="term" value="C:plasma membrane"/>
    <property type="evidence" value="ECO:0007669"/>
    <property type="project" value="UniProtKB-SubCell"/>
</dbReference>
<evidence type="ECO:0000313" key="9">
    <source>
        <dbReference type="EMBL" id="XDQ48453.1"/>
    </source>
</evidence>
<evidence type="ECO:0000256" key="5">
    <source>
        <dbReference type="ARBA" id="ARBA00022989"/>
    </source>
</evidence>
<evidence type="ECO:0000256" key="2">
    <source>
        <dbReference type="ARBA" id="ARBA00022448"/>
    </source>
</evidence>
<dbReference type="SUPFAM" id="SSF161098">
    <property type="entry name" value="MetI-like"/>
    <property type="match status" value="1"/>
</dbReference>
<evidence type="ECO:0000256" key="7">
    <source>
        <dbReference type="RuleBase" id="RU363032"/>
    </source>
</evidence>
<feature type="transmembrane region" description="Helical" evidence="7">
    <location>
        <begin position="237"/>
        <end position="258"/>
    </location>
</feature>
<keyword evidence="2 7" id="KW-0813">Transport</keyword>
<dbReference type="InterPro" id="IPR035906">
    <property type="entry name" value="MetI-like_sf"/>
</dbReference>
<protein>
    <submittedName>
        <fullName evidence="9">Carbohydrate ABC transporter permease</fullName>
    </submittedName>
</protein>
<keyword evidence="3" id="KW-1003">Cell membrane</keyword>
<dbReference type="PROSITE" id="PS50928">
    <property type="entry name" value="ABC_TM1"/>
    <property type="match status" value="1"/>
</dbReference>
<evidence type="ECO:0000259" key="8">
    <source>
        <dbReference type="PROSITE" id="PS50928"/>
    </source>
</evidence>
<evidence type="ECO:0000256" key="3">
    <source>
        <dbReference type="ARBA" id="ARBA00022475"/>
    </source>
</evidence>
<reference evidence="9" key="1">
    <citation type="submission" date="2024-07" db="EMBL/GenBank/DDBJ databases">
        <authorList>
            <person name="Yu S.T."/>
        </authorList>
    </citation>
    <scope>NUCLEOTIDE SEQUENCE</scope>
    <source>
        <strain evidence="9">R39</strain>
    </source>
</reference>
<dbReference type="PANTHER" id="PTHR43744:SF12">
    <property type="entry name" value="ABC TRANSPORTER PERMEASE PROTEIN MG189-RELATED"/>
    <property type="match status" value="1"/>
</dbReference>
<accession>A0AB39R1I5</accession>
<evidence type="ECO:0000256" key="6">
    <source>
        <dbReference type="ARBA" id="ARBA00023136"/>
    </source>
</evidence>